<evidence type="ECO:0000313" key="6">
    <source>
        <dbReference type="EMBL" id="EZA52053.1"/>
    </source>
</evidence>
<evidence type="ECO:0000256" key="3">
    <source>
        <dbReference type="ARBA" id="ARBA00016840"/>
    </source>
</evidence>
<protein>
    <recommendedName>
        <fullName evidence="3">KIF-binding protein</fullName>
    </recommendedName>
</protein>
<evidence type="ECO:0000256" key="2">
    <source>
        <dbReference type="ARBA" id="ARBA00010305"/>
    </source>
</evidence>
<dbReference type="OMA" id="NICEIHI"/>
<evidence type="ECO:0000256" key="5">
    <source>
        <dbReference type="ARBA" id="ARBA00023212"/>
    </source>
</evidence>
<organism evidence="6 7">
    <name type="scientific">Ooceraea biroi</name>
    <name type="common">Clonal raider ant</name>
    <name type="synonym">Cerapachys biroi</name>
    <dbReference type="NCBI Taxonomy" id="2015173"/>
    <lineage>
        <taxon>Eukaryota</taxon>
        <taxon>Metazoa</taxon>
        <taxon>Ecdysozoa</taxon>
        <taxon>Arthropoda</taxon>
        <taxon>Hexapoda</taxon>
        <taxon>Insecta</taxon>
        <taxon>Pterygota</taxon>
        <taxon>Neoptera</taxon>
        <taxon>Endopterygota</taxon>
        <taxon>Hymenoptera</taxon>
        <taxon>Apocrita</taxon>
        <taxon>Aculeata</taxon>
        <taxon>Formicoidea</taxon>
        <taxon>Formicidae</taxon>
        <taxon>Dorylinae</taxon>
        <taxon>Ooceraea</taxon>
    </lineage>
</organism>
<dbReference type="Pfam" id="PF12309">
    <property type="entry name" value="KBP_C"/>
    <property type="match status" value="1"/>
</dbReference>
<keyword evidence="5" id="KW-0206">Cytoskeleton</keyword>
<dbReference type="PANTHER" id="PTHR46321:SF1">
    <property type="entry name" value="KIF-BINDING PROTEIN"/>
    <property type="match status" value="1"/>
</dbReference>
<gene>
    <name evidence="6" type="ORF">X777_09203</name>
</gene>
<evidence type="ECO:0000256" key="1">
    <source>
        <dbReference type="ARBA" id="ARBA00004245"/>
    </source>
</evidence>
<dbReference type="Proteomes" id="UP000053097">
    <property type="component" value="Unassembled WGS sequence"/>
</dbReference>
<keyword evidence="4" id="KW-0963">Cytoplasm</keyword>
<accession>A0A026W7S5</accession>
<dbReference type="PANTHER" id="PTHR46321">
    <property type="entry name" value="KIF1-BINDING PROTEIN"/>
    <property type="match status" value="1"/>
</dbReference>
<sequence>MGILYNSYAKEKRLRSGRSHLKRCLELLNGKELNRRTILIVMRATMQLEYIFHKLKEPKQCCPYSHKAIGFYLQYTSQLRSFPMPFVTLSVSLDVEKPGSTDINSMMTLFSNLLEHVKTCALDEWDPLDIIPIHNLLMVRATVMSDIVTDGLMWIITATPFYVYLLHKYRFSDTRNYLAVTQYILDTSEGEFNATKKPNRLLHNKDISTLYSDTRMHLELGWAKYGNMLLLYSQYKLFQQFRTKKADTSRSTSSIEPKESAEPLTFNWENLDQRLKDIACQVTDKYVSNLRDAKAIFVHTTKWLEKSKAYFLKTENTLFLSLYLTTRYNITLTYKHLECFEPDRSMRINMHKRRVQMLKDVLILAKGLKGQFLLYICIDIVTSYGAIIDMLMENAEIAGQPFTEIETAVLEYVKNCVESWENYYNADAELPKLKKK</sequence>
<keyword evidence="7" id="KW-1185">Reference proteome</keyword>
<comment type="similarity">
    <text evidence="2">Belongs to the KIF-binding protein family.</text>
</comment>
<name>A0A026W7S5_OOCBI</name>
<dbReference type="GO" id="GO:0005856">
    <property type="term" value="C:cytoskeleton"/>
    <property type="evidence" value="ECO:0007669"/>
    <property type="project" value="UniProtKB-SubCell"/>
</dbReference>
<comment type="subcellular location">
    <subcellularLocation>
        <location evidence="1">Cytoplasm</location>
        <location evidence="1">Cytoskeleton</location>
    </subcellularLocation>
</comment>
<dbReference type="AlphaFoldDB" id="A0A026W7S5"/>
<reference evidence="6 7" key="1">
    <citation type="journal article" date="2014" name="Curr. Biol.">
        <title>The genome of the clonal raider ant Cerapachys biroi.</title>
        <authorList>
            <person name="Oxley P.R."/>
            <person name="Ji L."/>
            <person name="Fetter-Pruneda I."/>
            <person name="McKenzie S.K."/>
            <person name="Li C."/>
            <person name="Hu H."/>
            <person name="Zhang G."/>
            <person name="Kronauer D.J."/>
        </authorList>
    </citation>
    <scope>NUCLEOTIDE SEQUENCE [LARGE SCALE GENOMIC DNA]</scope>
</reference>
<dbReference type="OrthoDB" id="7554758at2759"/>
<dbReference type="InterPro" id="IPR022083">
    <property type="entry name" value="KBP"/>
</dbReference>
<proteinExistence type="inferred from homology"/>
<evidence type="ECO:0000313" key="7">
    <source>
        <dbReference type="Proteomes" id="UP000053097"/>
    </source>
</evidence>
<evidence type="ECO:0000256" key="4">
    <source>
        <dbReference type="ARBA" id="ARBA00022490"/>
    </source>
</evidence>
<dbReference type="EMBL" id="KK107355">
    <property type="protein sequence ID" value="EZA52053.1"/>
    <property type="molecule type" value="Genomic_DNA"/>
</dbReference>